<accession>A0A2N9ELZ3</accession>
<evidence type="ECO:0000313" key="2">
    <source>
        <dbReference type="EMBL" id="SPC75828.1"/>
    </source>
</evidence>
<keyword evidence="1" id="KW-1133">Transmembrane helix</keyword>
<protein>
    <submittedName>
        <fullName evidence="2">Uncharacterized protein</fullName>
    </submittedName>
</protein>
<organism evidence="2">
    <name type="scientific">Fagus sylvatica</name>
    <name type="common">Beechnut</name>
    <dbReference type="NCBI Taxonomy" id="28930"/>
    <lineage>
        <taxon>Eukaryota</taxon>
        <taxon>Viridiplantae</taxon>
        <taxon>Streptophyta</taxon>
        <taxon>Embryophyta</taxon>
        <taxon>Tracheophyta</taxon>
        <taxon>Spermatophyta</taxon>
        <taxon>Magnoliopsida</taxon>
        <taxon>eudicotyledons</taxon>
        <taxon>Gunneridae</taxon>
        <taxon>Pentapetalae</taxon>
        <taxon>rosids</taxon>
        <taxon>fabids</taxon>
        <taxon>Fagales</taxon>
        <taxon>Fagaceae</taxon>
        <taxon>Fagus</taxon>
    </lineage>
</organism>
<proteinExistence type="predicted"/>
<dbReference type="EMBL" id="OIVN01000182">
    <property type="protein sequence ID" value="SPC75828.1"/>
    <property type="molecule type" value="Genomic_DNA"/>
</dbReference>
<name>A0A2N9ELZ3_FAGSY</name>
<evidence type="ECO:0000256" key="1">
    <source>
        <dbReference type="SAM" id="Phobius"/>
    </source>
</evidence>
<keyword evidence="1" id="KW-0812">Transmembrane</keyword>
<sequence length="58" mass="6427">MKSYCTLSKRFGLRLETWWLTARLVDSVAWACVVVVNGVVVDWWLGLADLGLGLSISA</sequence>
<gene>
    <name evidence="2" type="ORF">FSB_LOCUS3710</name>
</gene>
<keyword evidence="1" id="KW-0472">Membrane</keyword>
<reference evidence="2" key="1">
    <citation type="submission" date="2018-02" db="EMBL/GenBank/DDBJ databases">
        <authorList>
            <person name="Cohen D.B."/>
            <person name="Kent A.D."/>
        </authorList>
    </citation>
    <scope>NUCLEOTIDE SEQUENCE</scope>
</reference>
<feature type="transmembrane region" description="Helical" evidence="1">
    <location>
        <begin position="20"/>
        <end position="45"/>
    </location>
</feature>
<dbReference type="AlphaFoldDB" id="A0A2N9ELZ3"/>